<evidence type="ECO:0000313" key="5">
    <source>
        <dbReference type="EMBL" id="GAA5141735.1"/>
    </source>
</evidence>
<organism evidence="5 6">
    <name type="scientific">Nocardioides marinquilinus</name>
    <dbReference type="NCBI Taxonomy" id="1210400"/>
    <lineage>
        <taxon>Bacteria</taxon>
        <taxon>Bacillati</taxon>
        <taxon>Actinomycetota</taxon>
        <taxon>Actinomycetes</taxon>
        <taxon>Propionibacteriales</taxon>
        <taxon>Nocardioidaceae</taxon>
        <taxon>Nocardioides</taxon>
    </lineage>
</organism>
<evidence type="ECO:0000256" key="3">
    <source>
        <dbReference type="ARBA" id="ARBA00023163"/>
    </source>
</evidence>
<protein>
    <recommendedName>
        <fullName evidence="4">HTH araC/xylS-type domain-containing protein</fullName>
    </recommendedName>
</protein>
<keyword evidence="6" id="KW-1185">Reference proteome</keyword>
<dbReference type="Gene3D" id="3.40.50.880">
    <property type="match status" value="1"/>
</dbReference>
<dbReference type="InterPro" id="IPR018060">
    <property type="entry name" value="HTH_AraC"/>
</dbReference>
<dbReference type="PANTHER" id="PTHR46796">
    <property type="entry name" value="HTH-TYPE TRANSCRIPTIONAL ACTIVATOR RHAS-RELATED"/>
    <property type="match status" value="1"/>
</dbReference>
<dbReference type="InterPro" id="IPR002818">
    <property type="entry name" value="DJ-1/PfpI"/>
</dbReference>
<gene>
    <name evidence="5" type="ORF">GCM10023340_03930</name>
</gene>
<keyword evidence="2" id="KW-0238">DNA-binding</keyword>
<dbReference type="InterPro" id="IPR050204">
    <property type="entry name" value="AraC_XylS_family_regulators"/>
</dbReference>
<comment type="caution">
    <text evidence="5">The sequence shown here is derived from an EMBL/GenBank/DDBJ whole genome shotgun (WGS) entry which is preliminary data.</text>
</comment>
<accession>A0ABP9P718</accession>
<evidence type="ECO:0000259" key="4">
    <source>
        <dbReference type="PROSITE" id="PS01124"/>
    </source>
</evidence>
<dbReference type="InterPro" id="IPR029062">
    <property type="entry name" value="Class_I_gatase-like"/>
</dbReference>
<keyword evidence="3" id="KW-0804">Transcription</keyword>
<dbReference type="SUPFAM" id="SSF46689">
    <property type="entry name" value="Homeodomain-like"/>
    <property type="match status" value="1"/>
</dbReference>
<evidence type="ECO:0000313" key="6">
    <source>
        <dbReference type="Proteomes" id="UP001500221"/>
    </source>
</evidence>
<dbReference type="PROSITE" id="PS00041">
    <property type="entry name" value="HTH_ARAC_FAMILY_1"/>
    <property type="match status" value="1"/>
</dbReference>
<reference evidence="6" key="1">
    <citation type="journal article" date="2019" name="Int. J. Syst. Evol. Microbiol.">
        <title>The Global Catalogue of Microorganisms (GCM) 10K type strain sequencing project: providing services to taxonomists for standard genome sequencing and annotation.</title>
        <authorList>
            <consortium name="The Broad Institute Genomics Platform"/>
            <consortium name="The Broad Institute Genome Sequencing Center for Infectious Disease"/>
            <person name="Wu L."/>
            <person name="Ma J."/>
        </authorList>
    </citation>
    <scope>NUCLEOTIDE SEQUENCE [LARGE SCALE GENOMIC DNA]</scope>
    <source>
        <strain evidence="6">JCM 18459</strain>
    </source>
</reference>
<keyword evidence="1" id="KW-0805">Transcription regulation</keyword>
<proteinExistence type="predicted"/>
<dbReference type="Pfam" id="PF12833">
    <property type="entry name" value="HTH_18"/>
    <property type="match status" value="1"/>
</dbReference>
<dbReference type="Proteomes" id="UP001500221">
    <property type="component" value="Unassembled WGS sequence"/>
</dbReference>
<feature type="domain" description="HTH araC/xylS-type" evidence="4">
    <location>
        <begin position="220"/>
        <end position="318"/>
    </location>
</feature>
<sequence>MRVVILVVDGVADSGLGLVRDVFVAANLLRDRIDPHIAPFEVSVRASRPEVRSAYGLAIDADPLAEVLDDPPDHLVVPGFGVVSADDVVEVVTTMGDLPDVRTLHGRGVATSAACSGTFVLAEAGILDRRAATTSWWLGPVFRQRYPDVDLDESAALVVDETVTTAGAALAHLDLALAAVRRVSPSLTEAVGDYLAVGDRPRQAELVRPSLLPATDPVLVAFDQAVRDRIADPLDIGRLAADLGVSKRTLQRLTAASFGMPPVRYVQQVRLERAVDLLRSTDLSVADVARAVGYQDATTLATLIRRRRGTTPEQIRRRRLAIASSWPEAATDSSGSGHRTG</sequence>
<dbReference type="InterPro" id="IPR009057">
    <property type="entry name" value="Homeodomain-like_sf"/>
</dbReference>
<dbReference type="EMBL" id="BAABKG010000001">
    <property type="protein sequence ID" value="GAA5141735.1"/>
    <property type="molecule type" value="Genomic_DNA"/>
</dbReference>
<evidence type="ECO:0000256" key="2">
    <source>
        <dbReference type="ARBA" id="ARBA00023125"/>
    </source>
</evidence>
<evidence type="ECO:0000256" key="1">
    <source>
        <dbReference type="ARBA" id="ARBA00023015"/>
    </source>
</evidence>
<dbReference type="RefSeq" id="WP_345453978.1">
    <property type="nucleotide sequence ID" value="NZ_BAABKG010000001.1"/>
</dbReference>
<dbReference type="InterPro" id="IPR018062">
    <property type="entry name" value="HTH_AraC-typ_CS"/>
</dbReference>
<name>A0ABP9P718_9ACTN</name>
<dbReference type="Gene3D" id="1.10.10.60">
    <property type="entry name" value="Homeodomain-like"/>
    <property type="match status" value="1"/>
</dbReference>
<dbReference type="PROSITE" id="PS01124">
    <property type="entry name" value="HTH_ARAC_FAMILY_2"/>
    <property type="match status" value="1"/>
</dbReference>
<dbReference type="Pfam" id="PF01965">
    <property type="entry name" value="DJ-1_PfpI"/>
    <property type="match status" value="1"/>
</dbReference>
<dbReference type="SMART" id="SM00342">
    <property type="entry name" value="HTH_ARAC"/>
    <property type="match status" value="1"/>
</dbReference>
<dbReference type="SUPFAM" id="SSF52317">
    <property type="entry name" value="Class I glutamine amidotransferase-like"/>
    <property type="match status" value="1"/>
</dbReference>